<name>T0Z5C0_9ZZZZ</name>
<proteinExistence type="predicted"/>
<dbReference type="AlphaFoldDB" id="T0Z5C0"/>
<accession>T0Z5C0</accession>
<dbReference type="InterPro" id="IPR010982">
    <property type="entry name" value="Lambda_DNA-bd_dom_sf"/>
</dbReference>
<protein>
    <submittedName>
        <fullName evidence="2">Transcriptional regulator, XRE family</fullName>
    </submittedName>
</protein>
<organism evidence="2">
    <name type="scientific">mine drainage metagenome</name>
    <dbReference type="NCBI Taxonomy" id="410659"/>
    <lineage>
        <taxon>unclassified sequences</taxon>
        <taxon>metagenomes</taxon>
        <taxon>ecological metagenomes</taxon>
    </lineage>
</organism>
<dbReference type="SUPFAM" id="SSF47413">
    <property type="entry name" value="lambda repressor-like DNA-binding domains"/>
    <property type="match status" value="1"/>
</dbReference>
<comment type="caution">
    <text evidence="2">The sequence shown here is derived from an EMBL/GenBank/DDBJ whole genome shotgun (WGS) entry which is preliminary data.</text>
</comment>
<feature type="domain" description="HigA2-like helix-turn-helix" evidence="1">
    <location>
        <begin position="18"/>
        <end position="97"/>
    </location>
</feature>
<sequence>MARRANERIPIEASSGNVFADLGLPDAAELDTKVRLAVMINRLVAAQRLNHVTAAARLKVSQPKISALKNYRFDGLSVERLLNFLLALGQDVEIYVKPRKDRRAGTVSVTFG</sequence>
<evidence type="ECO:0000313" key="3">
    <source>
        <dbReference type="EMBL" id="EQD45351.1"/>
    </source>
</evidence>
<dbReference type="GO" id="GO:0003677">
    <property type="term" value="F:DNA binding"/>
    <property type="evidence" value="ECO:0007669"/>
    <property type="project" value="InterPro"/>
</dbReference>
<dbReference type="Pfam" id="PF13744">
    <property type="entry name" value="HTH_37"/>
    <property type="match status" value="1"/>
</dbReference>
<dbReference type="Gene3D" id="1.10.260.40">
    <property type="entry name" value="lambda repressor-like DNA-binding domains"/>
    <property type="match status" value="1"/>
</dbReference>
<evidence type="ECO:0000313" key="2">
    <source>
        <dbReference type="EMBL" id="EQD39362.1"/>
    </source>
</evidence>
<dbReference type="EMBL" id="AUZX01012416">
    <property type="protein sequence ID" value="EQD39362.1"/>
    <property type="molecule type" value="Genomic_DNA"/>
</dbReference>
<dbReference type="EMBL" id="AUZY01008611">
    <property type="protein sequence ID" value="EQD45351.1"/>
    <property type="molecule type" value="Genomic_DNA"/>
</dbReference>
<reference evidence="2" key="1">
    <citation type="submission" date="2013-08" db="EMBL/GenBank/DDBJ databases">
        <authorList>
            <person name="Mendez C."/>
            <person name="Richter M."/>
            <person name="Ferrer M."/>
            <person name="Sanchez J."/>
        </authorList>
    </citation>
    <scope>NUCLEOTIDE SEQUENCE</scope>
</reference>
<gene>
    <name evidence="2" type="ORF">B1A_16887</name>
    <name evidence="3" type="ORF">B1B_13090</name>
</gene>
<reference evidence="2" key="2">
    <citation type="journal article" date="2014" name="ISME J.">
        <title>Microbial stratification in low pH oxic and suboxic macroscopic growths along an acid mine drainage.</title>
        <authorList>
            <person name="Mendez-Garcia C."/>
            <person name="Mesa V."/>
            <person name="Sprenger R.R."/>
            <person name="Richter M."/>
            <person name="Diez M.S."/>
            <person name="Solano J."/>
            <person name="Bargiela R."/>
            <person name="Golyshina O.V."/>
            <person name="Manteca A."/>
            <person name="Ramos J.L."/>
            <person name="Gallego J.R."/>
            <person name="Llorente I."/>
            <person name="Martins Dos Santos V.A."/>
            <person name="Jensen O.N."/>
            <person name="Pelaez A.I."/>
            <person name="Sanchez J."/>
            <person name="Ferrer M."/>
        </authorList>
    </citation>
    <scope>NUCLEOTIDE SEQUENCE</scope>
</reference>
<dbReference type="InterPro" id="IPR039554">
    <property type="entry name" value="HigA2-like_HTH"/>
</dbReference>
<evidence type="ECO:0000259" key="1">
    <source>
        <dbReference type="Pfam" id="PF13744"/>
    </source>
</evidence>